<keyword evidence="4" id="KW-1185">Reference proteome</keyword>
<accession>A0A9Q0MPB9</accession>
<keyword evidence="1" id="KW-0862">Zinc</keyword>
<dbReference type="AlphaFoldDB" id="A0A9Q0MPB9"/>
<dbReference type="InterPro" id="IPR013087">
    <property type="entry name" value="Znf_C2H2_type"/>
</dbReference>
<dbReference type="GO" id="GO:0008270">
    <property type="term" value="F:zinc ion binding"/>
    <property type="evidence" value="ECO:0007669"/>
    <property type="project" value="UniProtKB-KW"/>
</dbReference>
<protein>
    <submittedName>
        <fullName evidence="3">Zinc finger protein</fullName>
    </submittedName>
</protein>
<dbReference type="InterPro" id="IPR036236">
    <property type="entry name" value="Znf_C2H2_sf"/>
</dbReference>
<evidence type="ECO:0000313" key="4">
    <source>
        <dbReference type="Proteomes" id="UP001151699"/>
    </source>
</evidence>
<evidence type="ECO:0000259" key="2">
    <source>
        <dbReference type="PROSITE" id="PS50157"/>
    </source>
</evidence>
<dbReference type="PROSITE" id="PS00028">
    <property type="entry name" value="ZINC_FINGER_C2H2_1"/>
    <property type="match status" value="1"/>
</dbReference>
<dbReference type="GO" id="GO:0005634">
    <property type="term" value="C:nucleus"/>
    <property type="evidence" value="ECO:0007669"/>
    <property type="project" value="InterPro"/>
</dbReference>
<comment type="caution">
    <text evidence="3">The sequence shown here is derived from an EMBL/GenBank/DDBJ whole genome shotgun (WGS) entry which is preliminary data.</text>
</comment>
<evidence type="ECO:0000256" key="1">
    <source>
        <dbReference type="PROSITE-ProRule" id="PRU00042"/>
    </source>
</evidence>
<dbReference type="OrthoDB" id="8110073at2759"/>
<organism evidence="3 4">
    <name type="scientific">Pseudolycoriella hygida</name>
    <dbReference type="NCBI Taxonomy" id="35572"/>
    <lineage>
        <taxon>Eukaryota</taxon>
        <taxon>Metazoa</taxon>
        <taxon>Ecdysozoa</taxon>
        <taxon>Arthropoda</taxon>
        <taxon>Hexapoda</taxon>
        <taxon>Insecta</taxon>
        <taxon>Pterygota</taxon>
        <taxon>Neoptera</taxon>
        <taxon>Endopterygota</taxon>
        <taxon>Diptera</taxon>
        <taxon>Nematocera</taxon>
        <taxon>Sciaroidea</taxon>
        <taxon>Sciaridae</taxon>
        <taxon>Pseudolycoriella</taxon>
    </lineage>
</organism>
<proteinExistence type="predicted"/>
<dbReference type="EMBL" id="WJQU01000004">
    <property type="protein sequence ID" value="KAJ6635371.1"/>
    <property type="molecule type" value="Genomic_DNA"/>
</dbReference>
<dbReference type="SUPFAM" id="SSF57716">
    <property type="entry name" value="Glucocorticoid receptor-like (DNA-binding domain)"/>
    <property type="match status" value="1"/>
</dbReference>
<dbReference type="Proteomes" id="UP001151699">
    <property type="component" value="Chromosome C"/>
</dbReference>
<gene>
    <name evidence="3" type="primary">ZNF500</name>
    <name evidence="3" type="ORF">Bhyg_13956</name>
</gene>
<sequence>MIVDCLLTELEPNTGYPEIVCQLCQLQLNVFYEFKKKVFVNHERFTTILGKNEPAKEALPTSTLKITVIESKGTKVARSPVKTENLPSPENSACSIETDAKSKKVVLNKRTNVDDDSEPDVKYIKLETNTLDLDDDGTHLYRDNLTEDETEHYLEEQYLENYSDIDEGTEVEYVYEDELDDDNCKDVKEEYLNNDDSETEVQNSKKLKKQKSPKTKKYVTERVLDADTMKEYDAVKCLNCSEYFETMDKFTTHYKACDKTPCKICSKMLSSAGMFLHMKQHETEKPYIRDSQQPSSVLIMNSGTRISDHLNVTSVTMQNHVRQMHTEQHEYECDICKRGFYRKNRLERHRATHFRTVKKATADEDVEELFDLES</sequence>
<keyword evidence="1" id="KW-0479">Metal-binding</keyword>
<dbReference type="Gene3D" id="3.30.160.60">
    <property type="entry name" value="Classic Zinc Finger"/>
    <property type="match status" value="1"/>
</dbReference>
<dbReference type="PROSITE" id="PS50157">
    <property type="entry name" value="ZINC_FINGER_C2H2_2"/>
    <property type="match status" value="1"/>
</dbReference>
<keyword evidence="1" id="KW-0863">Zinc-finger</keyword>
<reference evidence="3" key="1">
    <citation type="submission" date="2022-07" db="EMBL/GenBank/DDBJ databases">
        <authorList>
            <person name="Trinca V."/>
            <person name="Uliana J.V.C."/>
            <person name="Torres T.T."/>
            <person name="Ward R.J."/>
            <person name="Monesi N."/>
        </authorList>
    </citation>
    <scope>NUCLEOTIDE SEQUENCE</scope>
    <source>
        <strain evidence="3">HSMRA1968</strain>
        <tissue evidence="3">Whole embryos</tissue>
    </source>
</reference>
<dbReference type="InterPro" id="IPR012934">
    <property type="entry name" value="Znf_AD"/>
</dbReference>
<dbReference type="SUPFAM" id="SSF57667">
    <property type="entry name" value="beta-beta-alpha zinc fingers"/>
    <property type="match status" value="1"/>
</dbReference>
<dbReference type="SMART" id="SM00868">
    <property type="entry name" value="zf-AD"/>
    <property type="match status" value="1"/>
</dbReference>
<evidence type="ECO:0000313" key="3">
    <source>
        <dbReference type="EMBL" id="KAJ6635371.1"/>
    </source>
</evidence>
<name>A0A9Q0MPB9_9DIPT</name>
<dbReference type="SMART" id="SM00355">
    <property type="entry name" value="ZnF_C2H2"/>
    <property type="match status" value="3"/>
</dbReference>
<feature type="domain" description="C2H2-type" evidence="2">
    <location>
        <begin position="331"/>
        <end position="353"/>
    </location>
</feature>